<dbReference type="RefSeq" id="WP_272419964.1">
    <property type="nucleotide sequence ID" value="NZ_JAGTJJ010000004.1"/>
</dbReference>
<evidence type="ECO:0000313" key="3">
    <source>
        <dbReference type="Proteomes" id="UP001151081"/>
    </source>
</evidence>
<feature type="compositionally biased region" description="Gly residues" evidence="1">
    <location>
        <begin position="262"/>
        <end position="272"/>
    </location>
</feature>
<feature type="region of interest" description="Disordered" evidence="1">
    <location>
        <begin position="213"/>
        <end position="272"/>
    </location>
</feature>
<feature type="compositionally biased region" description="Gly residues" evidence="1">
    <location>
        <begin position="213"/>
        <end position="256"/>
    </location>
</feature>
<organism evidence="2 3">
    <name type="scientific">Polyangium jinanense</name>
    <dbReference type="NCBI Taxonomy" id="2829994"/>
    <lineage>
        <taxon>Bacteria</taxon>
        <taxon>Pseudomonadati</taxon>
        <taxon>Myxococcota</taxon>
        <taxon>Polyangia</taxon>
        <taxon>Polyangiales</taxon>
        <taxon>Polyangiaceae</taxon>
        <taxon>Polyangium</taxon>
    </lineage>
</organism>
<evidence type="ECO:0000256" key="1">
    <source>
        <dbReference type="SAM" id="MobiDB-lite"/>
    </source>
</evidence>
<accession>A0A9X4AR97</accession>
<gene>
    <name evidence="2" type="ORF">KEG57_12025</name>
</gene>
<evidence type="ECO:0000313" key="2">
    <source>
        <dbReference type="EMBL" id="MDC3981231.1"/>
    </source>
</evidence>
<protein>
    <submittedName>
        <fullName evidence="2">Uncharacterized protein</fullName>
    </submittedName>
</protein>
<dbReference type="PRINTS" id="PR01228">
    <property type="entry name" value="EGGSHELL"/>
</dbReference>
<reference evidence="2 3" key="1">
    <citation type="submission" date="2021-04" db="EMBL/GenBank/DDBJ databases">
        <title>Genome analysis of Polyangium sp.</title>
        <authorList>
            <person name="Li Y."/>
            <person name="Wang J."/>
        </authorList>
    </citation>
    <scope>NUCLEOTIDE SEQUENCE [LARGE SCALE GENOMIC DNA]</scope>
    <source>
        <strain evidence="2 3">SDU14</strain>
    </source>
</reference>
<comment type="caution">
    <text evidence="2">The sequence shown here is derived from an EMBL/GenBank/DDBJ whole genome shotgun (WGS) entry which is preliminary data.</text>
</comment>
<sequence length="272" mass="24921">MAFHAFGCVGGPSADLDEAEGDGEVAEAKGEVCRGRILIEDVTFLPDTVHWEDPAHLISASEGVGPRTLSLSFASSVSAEVSVTTTKTPADSEISKAVGFNVSQEFTLEANSTILVPAFGYARLEAYPLYQPIVWNMVCGRHGITYGSGIVYKPIGVYFATSSVECLPGVPVCSLDAGAGGAGGAGGSGGAGGAGGSGGAGGAGGSGGAGGAGGSGGAGGAGGSGGAGGAGGSGGAGGAGGSGGAGGAGGSGGASGGQQSSGAGGAGGSGAP</sequence>
<proteinExistence type="predicted"/>
<dbReference type="AlphaFoldDB" id="A0A9X4AR97"/>
<keyword evidence="3" id="KW-1185">Reference proteome</keyword>
<name>A0A9X4AR97_9BACT</name>
<dbReference type="Proteomes" id="UP001151081">
    <property type="component" value="Unassembled WGS sequence"/>
</dbReference>
<dbReference type="EMBL" id="JAGTJJ010000004">
    <property type="protein sequence ID" value="MDC3981231.1"/>
    <property type="molecule type" value="Genomic_DNA"/>
</dbReference>